<organism evidence="1">
    <name type="scientific">marine sediment metagenome</name>
    <dbReference type="NCBI Taxonomy" id="412755"/>
    <lineage>
        <taxon>unclassified sequences</taxon>
        <taxon>metagenomes</taxon>
        <taxon>ecological metagenomes</taxon>
    </lineage>
</organism>
<dbReference type="EMBL" id="BARS01006653">
    <property type="protein sequence ID" value="GAF71773.1"/>
    <property type="molecule type" value="Genomic_DNA"/>
</dbReference>
<evidence type="ECO:0000313" key="1">
    <source>
        <dbReference type="EMBL" id="GAF71773.1"/>
    </source>
</evidence>
<accession>X0RSM7</accession>
<proteinExistence type="predicted"/>
<protein>
    <recommendedName>
        <fullName evidence="2">DUF2283 domain-containing protein</fullName>
    </recommendedName>
</protein>
<dbReference type="AlphaFoldDB" id="X0RSM7"/>
<reference evidence="1" key="1">
    <citation type="journal article" date="2014" name="Front. Microbiol.">
        <title>High frequency of phylogenetically diverse reductive dehalogenase-homologous genes in deep subseafloor sedimentary metagenomes.</title>
        <authorList>
            <person name="Kawai M."/>
            <person name="Futagami T."/>
            <person name="Toyoda A."/>
            <person name="Takaki Y."/>
            <person name="Nishi S."/>
            <person name="Hori S."/>
            <person name="Arai W."/>
            <person name="Tsubouchi T."/>
            <person name="Morono Y."/>
            <person name="Uchiyama I."/>
            <person name="Ito T."/>
            <person name="Fujiyama A."/>
            <person name="Inagaki F."/>
            <person name="Takami H."/>
        </authorList>
    </citation>
    <scope>NUCLEOTIDE SEQUENCE</scope>
    <source>
        <strain evidence="1">Expedition CK06-06</strain>
    </source>
</reference>
<sequence>MNEIKYNYDEEADVLYVSFGRSEHVTGVELLPNLLLRLETGKETGAPPRAVGLTFISFARMMAHHRDRALTISLQHLRNLPDDLWQDVVAVVTGPCQRFSEDGTGGDASGSSFAGVESGVGWELCYGDHSLLCLLLMRERTPDERTVSESFHP</sequence>
<name>X0RSM7_9ZZZZ</name>
<comment type="caution">
    <text evidence="1">The sequence shown here is derived from an EMBL/GenBank/DDBJ whole genome shotgun (WGS) entry which is preliminary data.</text>
</comment>
<gene>
    <name evidence="1" type="ORF">S01H1_12933</name>
</gene>
<evidence type="ECO:0008006" key="2">
    <source>
        <dbReference type="Google" id="ProtNLM"/>
    </source>
</evidence>